<dbReference type="Gene3D" id="1.20.1250.20">
    <property type="entry name" value="MFS general substrate transporter like domains"/>
    <property type="match status" value="1"/>
</dbReference>
<sequence>MVDTSQGGISTIAPRRRIWGWMMYDWAQQPYATLGLTFIFAPYFASVAAEYFAAGDVPDTNARAQAQSLWASAQTVSGLVIALSAPVLGAWADASGRKLPWIYAFSGITVICAALLWGLQPDGTGLILALVAFWVGFTASEAAFNLNNAMLPSLGTPEQVGRISGGAVAFGYWGGVAALFIMLLFFAENEGGTTLIGLPPAFGLDPSAREGTRAVGPFIAIWFALFMVPYVLWCRDPAVPRVARPTLRMVFAELRTTIRGAAHRPSFASFLLGSMFYRDALTALYAYGGVYAALVLDWEIVQIGVFGIIAAIAAAVLSWVGGIADQRYGPKPVILTCIWLLIAVCVVIVGMSRESLLGLPLAAGSSVPDVIFYICGAVIGGTGGALYSSSRSLMVRHIDPGKPAEGFGLFALTGRATAFLAPALITLATAWTQSNQLGFVPVILLFALGLFLLRWTDPAGDRIR</sequence>
<feature type="transmembrane region" description="Helical" evidence="6">
    <location>
        <begin position="167"/>
        <end position="187"/>
    </location>
</feature>
<reference evidence="7 8" key="1">
    <citation type="submission" date="2016-10" db="EMBL/GenBank/DDBJ databases">
        <authorList>
            <person name="de Groot N.N."/>
        </authorList>
    </citation>
    <scope>NUCLEOTIDE SEQUENCE [LARGE SCALE GENOMIC DNA]</scope>
    <source>
        <strain evidence="7 8">DSM 26880</strain>
    </source>
</reference>
<dbReference type="Pfam" id="PF11700">
    <property type="entry name" value="ATG22"/>
    <property type="match status" value="1"/>
</dbReference>
<dbReference type="GO" id="GO:0012505">
    <property type="term" value="C:endomembrane system"/>
    <property type="evidence" value="ECO:0007669"/>
    <property type="project" value="UniProtKB-SubCell"/>
</dbReference>
<comment type="subcellular location">
    <subcellularLocation>
        <location evidence="1">Endomembrane system</location>
        <topology evidence="1">Multi-pass membrane protein</topology>
    </subcellularLocation>
</comment>
<feature type="transmembrane region" description="Helical" evidence="6">
    <location>
        <begin position="31"/>
        <end position="49"/>
    </location>
</feature>
<dbReference type="EMBL" id="FNPF01000001">
    <property type="protein sequence ID" value="SDX86410.1"/>
    <property type="molecule type" value="Genomic_DNA"/>
</dbReference>
<evidence type="ECO:0000256" key="5">
    <source>
        <dbReference type="ARBA" id="ARBA00023136"/>
    </source>
</evidence>
<evidence type="ECO:0000313" key="7">
    <source>
        <dbReference type="EMBL" id="SDX86410.1"/>
    </source>
</evidence>
<feature type="transmembrane region" description="Helical" evidence="6">
    <location>
        <begin position="125"/>
        <end position="146"/>
    </location>
</feature>
<feature type="transmembrane region" description="Helical" evidence="6">
    <location>
        <begin position="69"/>
        <end position="89"/>
    </location>
</feature>
<feature type="transmembrane region" description="Helical" evidence="6">
    <location>
        <begin position="332"/>
        <end position="350"/>
    </location>
</feature>
<dbReference type="RefSeq" id="WP_089877902.1">
    <property type="nucleotide sequence ID" value="NZ_FNPF01000001.1"/>
</dbReference>
<keyword evidence="2" id="KW-0813">Transport</keyword>
<feature type="transmembrane region" description="Helical" evidence="6">
    <location>
        <begin position="370"/>
        <end position="388"/>
    </location>
</feature>
<evidence type="ECO:0000313" key="8">
    <source>
        <dbReference type="Proteomes" id="UP000199286"/>
    </source>
</evidence>
<protein>
    <submittedName>
        <fullName evidence="7">MFS transporter, UMF1 family</fullName>
    </submittedName>
</protein>
<dbReference type="STRING" id="321339.SAMN05444340_101216"/>
<feature type="transmembrane region" description="Helical" evidence="6">
    <location>
        <begin position="214"/>
        <end position="234"/>
    </location>
</feature>
<evidence type="ECO:0000256" key="1">
    <source>
        <dbReference type="ARBA" id="ARBA00004127"/>
    </source>
</evidence>
<name>A0A1H3F660_9RHOB</name>
<dbReference type="Proteomes" id="UP000199286">
    <property type="component" value="Unassembled WGS sequence"/>
</dbReference>
<dbReference type="InterPro" id="IPR050495">
    <property type="entry name" value="ATG22/LtaA_families"/>
</dbReference>
<dbReference type="PANTHER" id="PTHR23519:SF1">
    <property type="entry name" value="AUTOPHAGY-RELATED PROTEIN 22"/>
    <property type="match status" value="1"/>
</dbReference>
<dbReference type="InterPro" id="IPR036259">
    <property type="entry name" value="MFS_trans_sf"/>
</dbReference>
<keyword evidence="5 6" id="KW-0472">Membrane</keyword>
<evidence type="ECO:0000256" key="6">
    <source>
        <dbReference type="SAM" id="Phobius"/>
    </source>
</evidence>
<keyword evidence="4 6" id="KW-1133">Transmembrane helix</keyword>
<keyword evidence="3 6" id="KW-0812">Transmembrane</keyword>
<evidence type="ECO:0000256" key="2">
    <source>
        <dbReference type="ARBA" id="ARBA00022448"/>
    </source>
</evidence>
<gene>
    <name evidence="7" type="ORF">SAMN05444340_101216</name>
</gene>
<dbReference type="InterPro" id="IPR024671">
    <property type="entry name" value="Atg22-like"/>
</dbReference>
<dbReference type="PANTHER" id="PTHR23519">
    <property type="entry name" value="AUTOPHAGY-RELATED PROTEIN 22"/>
    <property type="match status" value="1"/>
</dbReference>
<dbReference type="OrthoDB" id="9768783at2"/>
<feature type="transmembrane region" description="Helical" evidence="6">
    <location>
        <begin position="276"/>
        <end position="294"/>
    </location>
</feature>
<keyword evidence="8" id="KW-1185">Reference proteome</keyword>
<accession>A0A1H3F660</accession>
<feature type="transmembrane region" description="Helical" evidence="6">
    <location>
        <begin position="437"/>
        <end position="455"/>
    </location>
</feature>
<proteinExistence type="predicted"/>
<organism evidence="7 8">
    <name type="scientific">Citreimonas salinaria</name>
    <dbReference type="NCBI Taxonomy" id="321339"/>
    <lineage>
        <taxon>Bacteria</taxon>
        <taxon>Pseudomonadati</taxon>
        <taxon>Pseudomonadota</taxon>
        <taxon>Alphaproteobacteria</taxon>
        <taxon>Rhodobacterales</taxon>
        <taxon>Roseobacteraceae</taxon>
        <taxon>Citreimonas</taxon>
    </lineage>
</organism>
<feature type="transmembrane region" description="Helical" evidence="6">
    <location>
        <begin position="300"/>
        <end position="320"/>
    </location>
</feature>
<dbReference type="SUPFAM" id="SSF103473">
    <property type="entry name" value="MFS general substrate transporter"/>
    <property type="match status" value="1"/>
</dbReference>
<feature type="transmembrane region" description="Helical" evidence="6">
    <location>
        <begin position="101"/>
        <end position="119"/>
    </location>
</feature>
<dbReference type="AlphaFoldDB" id="A0A1H3F660"/>
<evidence type="ECO:0000256" key="4">
    <source>
        <dbReference type="ARBA" id="ARBA00022989"/>
    </source>
</evidence>
<feature type="transmembrane region" description="Helical" evidence="6">
    <location>
        <begin position="409"/>
        <end position="431"/>
    </location>
</feature>
<evidence type="ECO:0000256" key="3">
    <source>
        <dbReference type="ARBA" id="ARBA00022692"/>
    </source>
</evidence>